<dbReference type="InterPro" id="IPR010998">
    <property type="entry name" value="Integrase_recombinase_N"/>
</dbReference>
<dbReference type="GO" id="GO:0003677">
    <property type="term" value="F:DNA binding"/>
    <property type="evidence" value="ECO:0007669"/>
    <property type="project" value="UniProtKB-KW"/>
</dbReference>
<feature type="signal peptide" evidence="2">
    <location>
        <begin position="1"/>
        <end position="26"/>
    </location>
</feature>
<feature type="non-terminal residue" evidence="3">
    <location>
        <position position="1"/>
    </location>
</feature>
<keyword evidence="1" id="KW-0238">DNA-binding</keyword>
<evidence type="ECO:0000313" key="3">
    <source>
        <dbReference type="EMBL" id="CAG8761452.1"/>
    </source>
</evidence>
<organism evidence="3 4">
    <name type="scientific">Dentiscutata erythropus</name>
    <dbReference type="NCBI Taxonomy" id="1348616"/>
    <lineage>
        <taxon>Eukaryota</taxon>
        <taxon>Fungi</taxon>
        <taxon>Fungi incertae sedis</taxon>
        <taxon>Mucoromycota</taxon>
        <taxon>Glomeromycotina</taxon>
        <taxon>Glomeromycetes</taxon>
        <taxon>Diversisporales</taxon>
        <taxon>Gigasporaceae</taxon>
        <taxon>Dentiscutata</taxon>
    </lineage>
</organism>
<feature type="chain" id="PRO_5040344258" evidence="2">
    <location>
        <begin position="27"/>
        <end position="90"/>
    </location>
</feature>
<keyword evidence="2" id="KW-0732">Signal</keyword>
<comment type="caution">
    <text evidence="3">The sequence shown here is derived from an EMBL/GenBank/DDBJ whole genome shotgun (WGS) entry which is preliminary data.</text>
</comment>
<dbReference type="EMBL" id="CAJVPY010017329">
    <property type="protein sequence ID" value="CAG8761452.1"/>
    <property type="molecule type" value="Genomic_DNA"/>
</dbReference>
<evidence type="ECO:0000313" key="4">
    <source>
        <dbReference type="Proteomes" id="UP000789405"/>
    </source>
</evidence>
<dbReference type="Gene3D" id="1.10.150.130">
    <property type="match status" value="1"/>
</dbReference>
<dbReference type="OrthoDB" id="2433192at2759"/>
<keyword evidence="4" id="KW-1185">Reference proteome</keyword>
<evidence type="ECO:0000256" key="2">
    <source>
        <dbReference type="SAM" id="SignalP"/>
    </source>
</evidence>
<dbReference type="AlphaFoldDB" id="A0A9N9J1X8"/>
<reference evidence="3" key="1">
    <citation type="submission" date="2021-06" db="EMBL/GenBank/DDBJ databases">
        <authorList>
            <person name="Kallberg Y."/>
            <person name="Tangrot J."/>
            <person name="Rosling A."/>
        </authorList>
    </citation>
    <scope>NUCLEOTIDE SEQUENCE</scope>
    <source>
        <strain evidence="3">MA453B</strain>
    </source>
</reference>
<name>A0A9N9J1X8_9GLOM</name>
<sequence>FMGLSSLPSAVDTLVSFIVWLDLVHSFSSCADTLVAVSREHLERQLPDPSKEYRVKRVYKALLKEHRKDRGIMCLDNFSVIFLLNEFWNL</sequence>
<accession>A0A9N9J1X8</accession>
<gene>
    <name evidence="3" type="ORF">DERYTH_LOCUS17851</name>
</gene>
<dbReference type="SUPFAM" id="SSF47823">
    <property type="entry name" value="lambda integrase-like, N-terminal domain"/>
    <property type="match status" value="1"/>
</dbReference>
<proteinExistence type="predicted"/>
<dbReference type="Proteomes" id="UP000789405">
    <property type="component" value="Unassembled WGS sequence"/>
</dbReference>
<feature type="non-terminal residue" evidence="3">
    <location>
        <position position="90"/>
    </location>
</feature>
<protein>
    <submittedName>
        <fullName evidence="3">18241_t:CDS:1</fullName>
    </submittedName>
</protein>
<evidence type="ECO:0000256" key="1">
    <source>
        <dbReference type="ARBA" id="ARBA00023125"/>
    </source>
</evidence>